<comment type="subunit">
    <text evidence="5">Homodimer. The dihydroxyacetone kinase complex is composed of a homodimer of DhaM, a homodimer of DhaK and the subunit DhaL.</text>
</comment>
<dbReference type="Gene3D" id="3.40.50.510">
    <property type="entry name" value="Phosphotransferase system, mannose-type IIA component"/>
    <property type="match status" value="1"/>
</dbReference>
<protein>
    <recommendedName>
        <fullName evidence="3">phosphoenolpyruvate--glycerone phosphotransferase</fullName>
        <ecNumber evidence="3">2.7.1.121</ecNumber>
    </recommendedName>
</protein>
<evidence type="ECO:0000256" key="3">
    <source>
        <dbReference type="ARBA" id="ARBA00012095"/>
    </source>
</evidence>
<evidence type="ECO:0000256" key="4">
    <source>
        <dbReference type="ARBA" id="ARBA00022679"/>
    </source>
</evidence>
<keyword evidence="8" id="KW-1185">Reference proteome</keyword>
<reference evidence="7 8" key="1">
    <citation type="submission" date="2020-11" db="EMBL/GenBank/DDBJ databases">
        <title>Taxonomic evaluation of the Bacillus sporothermodurans group of bacteria based on whole genome sequences.</title>
        <authorList>
            <person name="Fiedler G."/>
            <person name="Herbstmann A.-D."/>
            <person name="Doll E."/>
            <person name="Wenning M."/>
            <person name="Brinks E."/>
            <person name="Kabisch J."/>
            <person name="Breitenwieser F."/>
            <person name="Lappann M."/>
            <person name="Boehnlein C."/>
            <person name="Franz C."/>
        </authorList>
    </citation>
    <scope>NUCLEOTIDE SEQUENCE [LARGE SCALE GENOMIC DNA]</scope>
    <source>
        <strain evidence="7 8">JCM 19841</strain>
    </source>
</reference>
<dbReference type="PANTHER" id="PTHR38594:SF1">
    <property type="entry name" value="PEP-DEPENDENT DIHYDROXYACETONE KINASE, PHOSPHORYL DONOR SUBUNIT DHAM"/>
    <property type="match status" value="1"/>
</dbReference>
<accession>A0ABX7DZX6</accession>
<proteinExistence type="predicted"/>
<dbReference type="Pfam" id="PF03610">
    <property type="entry name" value="EIIA-man"/>
    <property type="match status" value="1"/>
</dbReference>
<name>A0ABX7DZX6_9BACI</name>
<evidence type="ECO:0000313" key="7">
    <source>
        <dbReference type="EMBL" id="QQZ08822.1"/>
    </source>
</evidence>
<dbReference type="EC" id="2.7.1.121" evidence="3"/>
<dbReference type="EMBL" id="CP065425">
    <property type="protein sequence ID" value="QQZ08822.1"/>
    <property type="molecule type" value="Genomic_DNA"/>
</dbReference>
<feature type="domain" description="PTS EIIA type-4" evidence="6">
    <location>
        <begin position="3"/>
        <end position="124"/>
    </location>
</feature>
<evidence type="ECO:0000256" key="2">
    <source>
        <dbReference type="ARBA" id="ARBA00002788"/>
    </source>
</evidence>
<evidence type="ECO:0000256" key="5">
    <source>
        <dbReference type="ARBA" id="ARBA00046577"/>
    </source>
</evidence>
<keyword evidence="4" id="KW-0808">Transferase</keyword>
<dbReference type="InterPro" id="IPR039643">
    <property type="entry name" value="DhaM"/>
</dbReference>
<organism evidence="7 8">
    <name type="scientific">Heyndrickxia vini</name>
    <dbReference type="NCBI Taxonomy" id="1476025"/>
    <lineage>
        <taxon>Bacteria</taxon>
        <taxon>Bacillati</taxon>
        <taxon>Bacillota</taxon>
        <taxon>Bacilli</taxon>
        <taxon>Bacillales</taxon>
        <taxon>Bacillaceae</taxon>
        <taxon>Heyndrickxia</taxon>
    </lineage>
</organism>
<dbReference type="PANTHER" id="PTHR38594">
    <property type="entry name" value="PEP-DEPENDENT DIHYDROXYACETONE KINASE, PHOSPHORYL DONOR SUBUNIT DHAM"/>
    <property type="match status" value="1"/>
</dbReference>
<dbReference type="RefSeq" id="WP_202777676.1">
    <property type="nucleotide sequence ID" value="NZ_CP065425.1"/>
</dbReference>
<comment type="catalytic activity">
    <reaction evidence="1">
        <text>dihydroxyacetone + phosphoenolpyruvate = dihydroxyacetone phosphate + pyruvate</text>
        <dbReference type="Rhea" id="RHEA:18381"/>
        <dbReference type="ChEBI" id="CHEBI:15361"/>
        <dbReference type="ChEBI" id="CHEBI:16016"/>
        <dbReference type="ChEBI" id="CHEBI:57642"/>
        <dbReference type="ChEBI" id="CHEBI:58702"/>
        <dbReference type="EC" id="2.7.1.121"/>
    </reaction>
</comment>
<dbReference type="GO" id="GO:0016301">
    <property type="term" value="F:kinase activity"/>
    <property type="evidence" value="ECO:0007669"/>
    <property type="project" value="UniProtKB-KW"/>
</dbReference>
<evidence type="ECO:0000313" key="8">
    <source>
        <dbReference type="Proteomes" id="UP000595691"/>
    </source>
</evidence>
<dbReference type="SUPFAM" id="SSF53062">
    <property type="entry name" value="PTS system fructose IIA component-like"/>
    <property type="match status" value="1"/>
</dbReference>
<evidence type="ECO:0000259" key="6">
    <source>
        <dbReference type="PROSITE" id="PS51096"/>
    </source>
</evidence>
<evidence type="ECO:0000256" key="1">
    <source>
        <dbReference type="ARBA" id="ARBA00001113"/>
    </source>
</evidence>
<dbReference type="InterPro" id="IPR036662">
    <property type="entry name" value="PTS_EIIA_man-typ_sf"/>
</dbReference>
<gene>
    <name evidence="7" type="ORF">I5776_17615</name>
</gene>
<sequence>MNNVGIVLISHSSKIVEGIKDILAQVVNNVPIGTAGGTDENEIGTSIEKIVKAIEQVHNEKGVILLYDLGSAMMNAELANELTGYKNIKIAENIPLVEGAYIAAVESSIGNDIDKIIRSIRESF</sequence>
<keyword evidence="7" id="KW-0418">Kinase</keyword>
<dbReference type="InterPro" id="IPR012844">
    <property type="entry name" value="DhaM_N"/>
</dbReference>
<dbReference type="Proteomes" id="UP000595691">
    <property type="component" value="Chromosome"/>
</dbReference>
<comment type="function">
    <text evidence="2">Component of the dihydroxyacetone kinase complex, which is responsible for the phosphoenolpyruvate (PEP)-dependent phosphorylation of dihydroxyacetone. DhaM serves as the phosphoryl donor. Is phosphorylated by phosphoenolpyruvate in an EI- and HPr-dependent reaction, and a phosphorelay system on histidine residues finally leads to phosphoryl transfer to DhaL and dihydroxyacetone.</text>
</comment>
<dbReference type="NCBIfam" id="TIGR02364">
    <property type="entry name" value="dha_pts"/>
    <property type="match status" value="1"/>
</dbReference>
<dbReference type="PROSITE" id="PS51096">
    <property type="entry name" value="PTS_EIIA_TYPE_4"/>
    <property type="match status" value="1"/>
</dbReference>
<dbReference type="InterPro" id="IPR004701">
    <property type="entry name" value="PTS_EIIA_man-typ"/>
</dbReference>